<dbReference type="GO" id="GO:0051073">
    <property type="term" value="F:adenosylcobinamide-GDP ribazoletransferase activity"/>
    <property type="evidence" value="ECO:0007669"/>
    <property type="project" value="InterPro"/>
</dbReference>
<dbReference type="GO" id="GO:0009236">
    <property type="term" value="P:cobalamin biosynthetic process"/>
    <property type="evidence" value="ECO:0007669"/>
    <property type="project" value="UniProtKB-UniPathway"/>
</dbReference>
<gene>
    <name evidence="1" type="ORF">LCGC14_2387310</name>
</gene>
<feature type="non-terminal residue" evidence="1">
    <location>
        <position position="1"/>
    </location>
</feature>
<protein>
    <submittedName>
        <fullName evidence="1">Uncharacterized protein</fullName>
    </submittedName>
</protein>
<dbReference type="InterPro" id="IPR003805">
    <property type="entry name" value="CobS"/>
</dbReference>
<dbReference type="UniPathway" id="UPA00148">
    <property type="reaction ID" value="UER00238"/>
</dbReference>
<name>A0A0F9ETV8_9ZZZZ</name>
<dbReference type="Pfam" id="PF02654">
    <property type="entry name" value="CobS"/>
    <property type="match status" value="1"/>
</dbReference>
<accession>A0A0F9ETV8</accession>
<dbReference type="GO" id="GO:0008818">
    <property type="term" value="F:cobalamin 5'-phosphate synthase activity"/>
    <property type="evidence" value="ECO:0007669"/>
    <property type="project" value="InterPro"/>
</dbReference>
<comment type="caution">
    <text evidence="1">The sequence shown here is derived from an EMBL/GenBank/DDBJ whole genome shotgun (WGS) entry which is preliminary data.</text>
</comment>
<evidence type="ECO:0000313" key="1">
    <source>
        <dbReference type="EMBL" id="KKL27223.1"/>
    </source>
</evidence>
<organism evidence="1">
    <name type="scientific">marine sediment metagenome</name>
    <dbReference type="NCBI Taxonomy" id="412755"/>
    <lineage>
        <taxon>unclassified sequences</taxon>
        <taxon>metagenomes</taxon>
        <taxon>ecological metagenomes</taxon>
    </lineage>
</organism>
<proteinExistence type="predicted"/>
<reference evidence="1" key="1">
    <citation type="journal article" date="2015" name="Nature">
        <title>Complex archaea that bridge the gap between prokaryotes and eukaryotes.</title>
        <authorList>
            <person name="Spang A."/>
            <person name="Saw J.H."/>
            <person name="Jorgensen S.L."/>
            <person name="Zaremba-Niedzwiedzka K."/>
            <person name="Martijn J."/>
            <person name="Lind A.E."/>
            <person name="van Eijk R."/>
            <person name="Schleper C."/>
            <person name="Guy L."/>
            <person name="Ettema T.J."/>
        </authorList>
    </citation>
    <scope>NUCLEOTIDE SEQUENCE</scope>
</reference>
<dbReference type="EMBL" id="LAZR01035544">
    <property type="protein sequence ID" value="KKL27223.1"/>
    <property type="molecule type" value="Genomic_DNA"/>
</dbReference>
<sequence length="44" mass="4706">FIAFIVSILFTSYVKRKIGGMTGDTLGAVNEVSEITVLLAFVAI</sequence>
<dbReference type="AlphaFoldDB" id="A0A0F9ETV8"/>